<dbReference type="EMBL" id="AP012200">
    <property type="protein sequence ID" value="BAK21836.1"/>
    <property type="molecule type" value="Genomic_DNA"/>
</dbReference>
<sequence length="101" mass="11409">MSVINLDQRITTEKVFVIGGKERHVMINDDMVSFVTESTAAAASIQYDLNKKVEALEELEKTGKELDIYKESKAVIEEMTESLRDVTWKFFDSLCGEGTGR</sequence>
<reference evidence="1 2" key="1">
    <citation type="journal article" date="2011" name="J. Bacteriol.">
        <title>Complete genome sequence of Melissococcus plutonius ATCC 35311.</title>
        <authorList>
            <person name="Okumura K."/>
            <person name="Arai R."/>
            <person name="Okura M."/>
            <person name="Kirikae T."/>
            <person name="Takamatsu D."/>
            <person name="Osaki M."/>
            <person name="Miyoshi-Akiyama T."/>
        </authorList>
    </citation>
    <scope>NUCLEOTIDE SEQUENCE [LARGE SCALE GENOMIC DNA]</scope>
    <source>
        <strain evidence="2">ATCC 35311 / CIP 104052 / LMG 20360 / NCIMB 702443</strain>
    </source>
</reference>
<dbReference type="AlphaFoldDB" id="F3YBF8"/>
<proteinExistence type="predicted"/>
<dbReference type="RefSeq" id="WP_013774272.1">
    <property type="nucleotide sequence ID" value="NC_015516.1"/>
</dbReference>
<accession>F3YBF8</accession>
<organism evidence="1 2">
    <name type="scientific">Melissococcus plutonius (strain ATCC 35311 / DSM 29964 / CIP 104052 / LMG 20360 / NCIMB 702443)</name>
    <dbReference type="NCBI Taxonomy" id="940190"/>
    <lineage>
        <taxon>Bacteria</taxon>
        <taxon>Bacillati</taxon>
        <taxon>Bacillota</taxon>
        <taxon>Bacilli</taxon>
        <taxon>Lactobacillales</taxon>
        <taxon>Enterococcaceae</taxon>
        <taxon>Melissococcus</taxon>
    </lineage>
</organism>
<protein>
    <submittedName>
        <fullName evidence="1">Uncharacterized protein</fullName>
    </submittedName>
</protein>
<dbReference type="HOGENOM" id="CLU_2288164_0_0_9"/>
<evidence type="ECO:0000313" key="1">
    <source>
        <dbReference type="EMBL" id="BAK21836.1"/>
    </source>
</evidence>
<dbReference type="STRING" id="940190.MPTP_1407"/>
<reference key="2">
    <citation type="submission" date="2011-04" db="EMBL/GenBank/DDBJ databases">
        <title>Whole genome sequence of Melissococcus plutonius ATCC 35311.</title>
        <authorList>
            <person name="Okumura K."/>
            <person name="Arai R."/>
            <person name="Osaki M."/>
            <person name="Okura M."/>
            <person name="Kirikae T."/>
            <person name="Takamatsu D."/>
            <person name="Akiyama T."/>
        </authorList>
    </citation>
    <scope>NUCLEOTIDE SEQUENCE</scope>
    <source>
        <strain>ATCC 35311</strain>
    </source>
</reference>
<name>F3YBF8_MELPT</name>
<evidence type="ECO:0000313" key="2">
    <source>
        <dbReference type="Proteomes" id="UP000008456"/>
    </source>
</evidence>
<keyword evidence="2" id="KW-1185">Reference proteome</keyword>
<gene>
    <name evidence="1" type="ordered locus">MPTP_1407</name>
</gene>
<dbReference type="KEGG" id="mps:MPTP_1407"/>
<dbReference type="Proteomes" id="UP000008456">
    <property type="component" value="Chromosome"/>
</dbReference>